<feature type="repeat" description="WD" evidence="4">
    <location>
        <begin position="909"/>
        <end position="941"/>
    </location>
</feature>
<sequence>MTTEQNDKSLSNQNQTARDLTVSGSENPVNFVNTTEGTTSINQSRTVIYNYYYEKQTITTSTEEDIDDKLLCPYQGLYHFNSENAEYFFGREVFIEELYEYTETRNFIPVLGASGSGKSSVILAGLVPKLVKAGHWQFTHFRPGGDPFYALARALIPLYAPNLNETQLLTQTDDLSEYLKDTKKTNQLSKVFTQIQHNHPNSRTLLIADQFEEIYTLCNDEQTRRKFLDLLLYTFRSFSKQSSLSTVLVATMRADFLGNVLSYPPLADVLRNGDVKIRSMNSKELRDVIEKPAQKLGINFESGLVERILEDVDKEPGNLPLLEFALTELWKQRKSKQLTHKAYEEIGQVSGALTRYADDKFSKLKPEEQQQVHRIFVQLVRPGEGTEDTRRVATKAELNQTWNLVKKLADARLVVTSRTVITSETEENSGQETVEVVHEALIRNWGQLKGWMETDREFRAWQERLRGFMRQWQEMGRDEGQLLRGAALAQAQEQLKDRRDELSEKEQEFIRESVKFRDQKRRRNIVAVTSSFVLISVLAGVAVFGWRRATVNNWNTKIRNKFESLKDSFNSTQTWDTLVNGIKLGKKLKNAGWAKPETRLLGIDTLREIISTPGKMEYNRLNHDNEVISVAFSPTEDLIATTGSDNVAKLSKADGTLMAILGHGGAVYRAVFSPKGDLVATASKDKTAKIWKSDGTLVATLNHDNQVTRVVFSPNGDFVATASKDNTAKIWKSDGTFVKTLTGHTGELRSIAFSPKGDLIVTGSKDDTAKIWKSTDGSWVDGSLVATLPAEGNVYDIEFSPKGDLIATGDEGGKVKLWKPDGNAVKTLEGHEKIVFDVAFSPNGDQIASASFDNKVKLWKIDGTFLDTLSHADKVYSVVYSKNGEQIASASEDNTVRIWKPDGTLVDTLQGHNKKIYSIAFSPKGDLIASASADQTVRLWNTIPYQDTFGKSQLDNYHCRRVAVSPNNLIALGCYYENTLQLRKLDGTLIQPNIKHNNWVTDVAFSPNGELIATMTHRGIAKLWKPDGTKVIDLTDKKLGARNSYNIAFSSKGNFIVAGLNKKVKLWKVDGNLVEEFLEIDTKHGHQITDVAISPKEDLIVTASLTGTAKVWKIDGDRLKLLNTFEEHKGSIYSIAFSPQGDLIATASRDTTVKLWTPNGTVKHTLSGHTNSVLGIAFNSKGDLIATASNDKTVRVWKPDGTLLLTLSGHTEQVENLAFNPNNNQIVSISDDKTIRLWNLDIDDLLARGCDWVEDYLKSRPEDYPNKHLCDDVQPSAQLFLEKGNRIVTNNGDVEGAAAEYRKALELNPNLKFDPLTEAKMIAAPGVRDEGGILAKEGKIKEAIRAYNVAQNYHPNLQILGKHWDKLCRYGSLHGHATDVMFACDKAVELEPENEQFRDSRGLARALTGDFNSAVEDFEAFIKQVKNTEQKAQRLLWIESLKKDENPFTPEVLNSIILNMI</sequence>
<reference evidence="8 9" key="1">
    <citation type="journal article" date="2018" name="ACS Chem. Biol.">
        <title>Ketoreductase domain dysfunction expands chemodiversity: malyngamide biosynthesis in the cyanobacterium Okeania hirsuta.</title>
        <authorList>
            <person name="Moss N.A."/>
            <person name="Leao T."/>
            <person name="Rankin M."/>
            <person name="McCullough T.M."/>
            <person name="Qu P."/>
            <person name="Korobeynikov A."/>
            <person name="Smith J.L."/>
            <person name="Gerwick L."/>
            <person name="Gerwick W.H."/>
        </authorList>
    </citation>
    <scope>NUCLEOTIDE SEQUENCE [LARGE SCALE GENOMIC DNA]</scope>
    <source>
        <strain evidence="8 9">PAB10Feb10-1</strain>
    </source>
</reference>
<comment type="caution">
    <text evidence="8">The sequence shown here is derived from an EMBL/GenBank/DDBJ whole genome shotgun (WGS) entry which is preliminary data.</text>
</comment>
<gene>
    <name evidence="8" type="ORF">D5R40_24365</name>
</gene>
<dbReference type="PROSITE" id="PS50082">
    <property type="entry name" value="WD_REPEATS_2"/>
    <property type="match status" value="12"/>
</dbReference>
<feature type="repeat" description="WD" evidence="4">
    <location>
        <begin position="1207"/>
        <end position="1248"/>
    </location>
</feature>
<dbReference type="PRINTS" id="PR00600">
    <property type="entry name" value="PP2APR55"/>
</dbReference>
<evidence type="ECO:0000256" key="2">
    <source>
        <dbReference type="ARBA" id="ARBA00022574"/>
    </source>
</evidence>
<dbReference type="InterPro" id="IPR050349">
    <property type="entry name" value="WD_LIS1/nudF_dynein_reg"/>
</dbReference>
<feature type="region of interest" description="Disordered" evidence="5">
    <location>
        <begin position="1"/>
        <end position="36"/>
    </location>
</feature>
<dbReference type="Gene3D" id="1.25.40.10">
    <property type="entry name" value="Tetratricopeptide repeat domain"/>
    <property type="match status" value="1"/>
</dbReference>
<dbReference type="EMBL" id="RCBY01000186">
    <property type="protein sequence ID" value="RQH29818.1"/>
    <property type="molecule type" value="Genomic_DNA"/>
</dbReference>
<dbReference type="OrthoDB" id="464342at2"/>
<feature type="repeat" description="WD" evidence="4">
    <location>
        <begin position="660"/>
        <end position="692"/>
    </location>
</feature>
<dbReference type="InterPro" id="IPR019775">
    <property type="entry name" value="WD40_repeat_CS"/>
</dbReference>
<dbReference type="PROSITE" id="PS50294">
    <property type="entry name" value="WD_REPEATS_REGION"/>
    <property type="match status" value="9"/>
</dbReference>
<dbReference type="PRINTS" id="PR00320">
    <property type="entry name" value="GPROTEINBRPT"/>
</dbReference>
<dbReference type="Gene3D" id="2.130.10.10">
    <property type="entry name" value="YVTN repeat-like/Quinoprotein amine dehydrogenase"/>
    <property type="match status" value="3"/>
</dbReference>
<dbReference type="InterPro" id="IPR011990">
    <property type="entry name" value="TPR-like_helical_dom_sf"/>
</dbReference>
<dbReference type="SUPFAM" id="SSF50978">
    <property type="entry name" value="WD40 repeat-like"/>
    <property type="match status" value="3"/>
</dbReference>
<evidence type="ECO:0000256" key="4">
    <source>
        <dbReference type="PROSITE-ProRule" id="PRU00221"/>
    </source>
</evidence>
<feature type="repeat" description="WD" evidence="4">
    <location>
        <begin position="1125"/>
        <end position="1156"/>
    </location>
</feature>
<evidence type="ECO:0000313" key="8">
    <source>
        <dbReference type="EMBL" id="RQH29818.1"/>
    </source>
</evidence>
<feature type="repeat" description="WD" evidence="4">
    <location>
        <begin position="868"/>
        <end position="900"/>
    </location>
</feature>
<keyword evidence="6" id="KW-0812">Transmembrane</keyword>
<dbReference type="InterPro" id="IPR015943">
    <property type="entry name" value="WD40/YVTN_repeat-like_dom_sf"/>
</dbReference>
<dbReference type="Pfam" id="PF00400">
    <property type="entry name" value="WD40"/>
    <property type="match status" value="13"/>
</dbReference>
<keyword evidence="6" id="KW-0472">Membrane</keyword>
<feature type="domain" description="Novel STAND NTPase 1" evidence="7">
    <location>
        <begin position="73"/>
        <end position="479"/>
    </location>
</feature>
<evidence type="ECO:0000313" key="9">
    <source>
        <dbReference type="Proteomes" id="UP000269154"/>
    </source>
</evidence>
<dbReference type="InterPro" id="IPR049052">
    <property type="entry name" value="nSTAND1"/>
</dbReference>
<dbReference type="Proteomes" id="UP000269154">
    <property type="component" value="Unassembled WGS sequence"/>
</dbReference>
<keyword evidence="3" id="KW-0677">Repeat</keyword>
<keyword evidence="2 4" id="KW-0853">WD repeat</keyword>
<dbReference type="PROSITE" id="PS00678">
    <property type="entry name" value="WD_REPEATS_1"/>
    <property type="match status" value="1"/>
</dbReference>
<feature type="transmembrane region" description="Helical" evidence="6">
    <location>
        <begin position="525"/>
        <end position="546"/>
    </location>
</feature>
<dbReference type="Gene3D" id="3.40.50.300">
    <property type="entry name" value="P-loop containing nucleotide triphosphate hydrolases"/>
    <property type="match status" value="1"/>
</dbReference>
<feature type="repeat" description="WD" evidence="4">
    <location>
        <begin position="741"/>
        <end position="773"/>
    </location>
</feature>
<dbReference type="Pfam" id="PF20703">
    <property type="entry name" value="nSTAND1"/>
    <property type="match status" value="1"/>
</dbReference>
<feature type="repeat" description="WD" evidence="4">
    <location>
        <begin position="993"/>
        <end position="1025"/>
    </location>
</feature>
<feature type="repeat" description="WD" evidence="4">
    <location>
        <begin position="700"/>
        <end position="732"/>
    </location>
</feature>
<dbReference type="InterPro" id="IPR001680">
    <property type="entry name" value="WD40_rpt"/>
</dbReference>
<dbReference type="SMART" id="SM00320">
    <property type="entry name" value="WD40"/>
    <property type="match status" value="14"/>
</dbReference>
<keyword evidence="6" id="KW-1133">Transmembrane helix</keyword>
<dbReference type="RefSeq" id="WP_124155315.1">
    <property type="nucleotide sequence ID" value="NZ_CAWOLW010000097.1"/>
</dbReference>
<dbReference type="GO" id="GO:0000159">
    <property type="term" value="C:protein phosphatase type 2A complex"/>
    <property type="evidence" value="ECO:0007669"/>
    <property type="project" value="InterPro"/>
</dbReference>
<dbReference type="SUPFAM" id="SSF52540">
    <property type="entry name" value="P-loop containing nucleoside triphosphate hydrolases"/>
    <property type="match status" value="1"/>
</dbReference>
<name>A0A3N6P5V1_9CYAN</name>
<feature type="repeat" description="WD" evidence="4">
    <location>
        <begin position="828"/>
        <end position="862"/>
    </location>
</feature>
<organism evidence="8 9">
    <name type="scientific">Okeania hirsuta</name>
    <dbReference type="NCBI Taxonomy" id="1458930"/>
    <lineage>
        <taxon>Bacteria</taxon>
        <taxon>Bacillati</taxon>
        <taxon>Cyanobacteriota</taxon>
        <taxon>Cyanophyceae</taxon>
        <taxon>Oscillatoriophycideae</taxon>
        <taxon>Oscillatoriales</taxon>
        <taxon>Microcoleaceae</taxon>
        <taxon>Okeania</taxon>
    </lineage>
</organism>
<dbReference type="SUPFAM" id="SSF48452">
    <property type="entry name" value="TPR-like"/>
    <property type="match status" value="1"/>
</dbReference>
<evidence type="ECO:0000256" key="6">
    <source>
        <dbReference type="SAM" id="Phobius"/>
    </source>
</evidence>
<evidence type="ECO:0000256" key="3">
    <source>
        <dbReference type="ARBA" id="ARBA00022737"/>
    </source>
</evidence>
<dbReference type="GO" id="GO:0019888">
    <property type="term" value="F:protein phosphatase regulator activity"/>
    <property type="evidence" value="ECO:0007669"/>
    <property type="project" value="InterPro"/>
</dbReference>
<dbReference type="CDD" id="cd00200">
    <property type="entry name" value="WD40"/>
    <property type="match status" value="2"/>
</dbReference>
<evidence type="ECO:0000259" key="7">
    <source>
        <dbReference type="Pfam" id="PF20703"/>
    </source>
</evidence>
<evidence type="ECO:0000256" key="5">
    <source>
        <dbReference type="SAM" id="MobiDB-lite"/>
    </source>
</evidence>
<proteinExistence type="inferred from homology"/>
<dbReference type="InterPro" id="IPR027417">
    <property type="entry name" value="P-loop_NTPase"/>
</dbReference>
<dbReference type="PANTHER" id="PTHR44129">
    <property type="entry name" value="WD REPEAT-CONTAINING PROTEIN POP1"/>
    <property type="match status" value="1"/>
</dbReference>
<protein>
    <recommendedName>
        <fullName evidence="7">Novel STAND NTPase 1 domain-containing protein</fullName>
    </recommendedName>
</protein>
<keyword evidence="9" id="KW-1185">Reference proteome</keyword>
<evidence type="ECO:0000256" key="1">
    <source>
        <dbReference type="ARBA" id="ARBA00008259"/>
    </source>
</evidence>
<feature type="repeat" description="WD" evidence="4">
    <location>
        <begin position="1166"/>
        <end position="1198"/>
    </location>
</feature>
<feature type="repeat" description="WD" evidence="4">
    <location>
        <begin position="794"/>
        <end position="819"/>
    </location>
</feature>
<comment type="similarity">
    <text evidence="1">Belongs to the phosphatase 2A regulatory subunit B family.</text>
</comment>
<feature type="repeat" description="WD" evidence="4">
    <location>
        <begin position="1081"/>
        <end position="1115"/>
    </location>
</feature>
<dbReference type="InterPro" id="IPR020472">
    <property type="entry name" value="WD40_PAC1"/>
</dbReference>
<accession>A0A3N6P5V1</accession>
<dbReference type="InterPro" id="IPR000009">
    <property type="entry name" value="PP2A_PR55"/>
</dbReference>
<dbReference type="InterPro" id="IPR036322">
    <property type="entry name" value="WD40_repeat_dom_sf"/>
</dbReference>